<evidence type="ECO:0000313" key="2">
    <source>
        <dbReference type="EMBL" id="GAJ20527.1"/>
    </source>
</evidence>
<proteinExistence type="predicted"/>
<dbReference type="EMBL" id="BARW01035454">
    <property type="protein sequence ID" value="GAJ20527.1"/>
    <property type="molecule type" value="Genomic_DNA"/>
</dbReference>
<feature type="transmembrane region" description="Helical" evidence="1">
    <location>
        <begin position="6"/>
        <end position="27"/>
    </location>
</feature>
<sequence>MSDDSFLNIMIGSIIAVAGVMVLVPTFQRMFPVTQLAQYLEAQAYVGLTDDRVLNATPTIQWLNLINDPPYHPWITAYFFNDGPHSVFIAINNPNELTQLANGEDKTVDMTGATRRIELIFFKTNRGERASVRAIGKY</sequence>
<reference evidence="2" key="1">
    <citation type="journal article" date="2014" name="Front. Microbiol.">
        <title>High frequency of phylogenetically diverse reductive dehalogenase-homologous genes in deep subseafloor sedimentary metagenomes.</title>
        <authorList>
            <person name="Kawai M."/>
            <person name="Futagami T."/>
            <person name="Toyoda A."/>
            <person name="Takaki Y."/>
            <person name="Nishi S."/>
            <person name="Hori S."/>
            <person name="Arai W."/>
            <person name="Tsubouchi T."/>
            <person name="Morono Y."/>
            <person name="Uchiyama I."/>
            <person name="Ito T."/>
            <person name="Fujiyama A."/>
            <person name="Inagaki F."/>
            <person name="Takami H."/>
        </authorList>
    </citation>
    <scope>NUCLEOTIDE SEQUENCE</scope>
    <source>
        <strain evidence="2">Expedition CK06-06</strain>
    </source>
</reference>
<comment type="caution">
    <text evidence="2">The sequence shown here is derived from an EMBL/GenBank/DDBJ whole genome shotgun (WGS) entry which is preliminary data.</text>
</comment>
<protein>
    <submittedName>
        <fullName evidence="2">Uncharacterized protein</fullName>
    </submittedName>
</protein>
<keyword evidence="1" id="KW-0472">Membrane</keyword>
<organism evidence="2">
    <name type="scientific">marine sediment metagenome</name>
    <dbReference type="NCBI Taxonomy" id="412755"/>
    <lineage>
        <taxon>unclassified sequences</taxon>
        <taxon>metagenomes</taxon>
        <taxon>ecological metagenomes</taxon>
    </lineage>
</organism>
<gene>
    <name evidence="2" type="ORF">S12H4_55299</name>
</gene>
<name>X1VM17_9ZZZZ</name>
<accession>X1VM17</accession>
<dbReference type="AlphaFoldDB" id="X1VM17"/>
<keyword evidence="1" id="KW-0812">Transmembrane</keyword>
<evidence type="ECO:0000256" key="1">
    <source>
        <dbReference type="SAM" id="Phobius"/>
    </source>
</evidence>
<keyword evidence="1" id="KW-1133">Transmembrane helix</keyword>